<protein>
    <submittedName>
        <fullName evidence="17">Laminin, alpha 1</fullName>
    </submittedName>
</protein>
<feature type="disulfide bond" evidence="11">
    <location>
        <begin position="1006"/>
        <end position="1018"/>
    </location>
</feature>
<sequence length="2312" mass="253019">MVLNPTGSPPGLFPAIFNLASNAEITTNATCGEPEPEMYCKLVEHVPGRRIRNSQCRTCNAQSQNPKEQHPITNAIDGTNGWWQSPSIKNGRQFHWVTLTLDLHQIFQVAYVIIKAANSPRPGNWVLERSMDGVEYTPWQYYAISDTECLTRYNITPRFGPPTYKRDDEVICTSYYSRLVPLEHGEIHTSLINGRPSADQLTSELLDFTSARYIRLRLQRIRTLNADLMTLSYRDPKEVDPIVTRRVLLIHFHVKALPLALTDRSCVCEHNTCGESCNECCPGYHQEPWQPGTLSDGNTCEKCNCHDKANDCYFNQTVANRKMSMNSHGDFHGGGVCISCTQNTAGVNCEACADGFYRPNKVSPHNENPCVECSCDMKGSLTPACLNPGQCLCMEGFAGERCDRCAFGYRDFPLCSHCECSLEGSLNIDPCTECICKENVMGADCDLCKQGFFNLEGSDPEGCTECFCFGVSDVCESSPWSMSQVTYNKDRGSVYPEGTDFMAIFSVTNFHYCILAVSTVFLSVTLFPMFSVPFCHCYVKLTSYGGFLSYSVAYDVSVDNVDRSLPSQFDLIIEGNGRTLRQMPPMQLVLTPLREQHVSVELLPQGFVDLHTGQRVDRDELMTALADVAGLRIRGHLNASAEGELRLSTVSLDMVDINSTNTVQARDVEQCECPLGYSGTSCESCSSGFYRLGGILFGGNCLQCECNNHATECDINRVCLDCTHNTTGPHCDQCLHGYYGNPSEGTPEDCQRCACPLTVATNNFSPTCLLEGPGQVTCDRCQQGYTGTKCERCANGYHGDPTVAGQECVVCECNGNVDPWEPGHCDTSSGMCLKCHSHTSGDQCERCEDGYYGDAITAKNCQACGCHDKGSYSGVCDLLTGQCTCKPNVVGEKCDQCQVGFHGLLSGQGCRECDCIQSGSVSVACEEDGRCQCIPGVAGDKCDRCHHSYFNYQGSGCTQCECAHTHGNCNVTTGECICPPHTRGEKCDLCEEGHWGHDTVTGCKSCNCSEMGSYATECGITNGQCQCRSDFAGQNCDRCAMGYRGYPECTVCNCNINGTREEFCDEALGVCSCEAPGNCVCKDNVGGGGCDECKKGTLGLSVSNPAGCSPCFCFGVSSDCEELGGMVRVPITLGSDPELLRVVSQSDLQGSVVGVYYQNPDMLLDTRDIETPSLAGPYYWRLPKHYQGNKLLSYGGNLSYVVAFYAMDGAGLANYEPQVLMRGGHLGKQVIYIDMPAPDNGVTTRQDVPLTEHKWKYFNSVSEKAVSHSDFMAVLSHIEYITIKASYGTGLQQSRISNITMDTALEAEQGLEDMELASLIEICECPAGYAGLSCQECAPGYYRQPVTELNKRGKRPLIQPCVPCRCNNHSQACDLDTGECLGCQHNTAGEHCSVCSSGYYGDVKGSVRDCSLCACVLEFKCLIPHIECSVGYYGNPSGPGGKCEECLCSTAGSLHPACDSLTGQCECKAGVRGRLCDQCEARHVLDGDQCVLCDDECTRVLLDDLDAVECSFLSVNLTGVILSPYSTLVNLENDTQEVKVKEESYYTSLSNDISITNLSYLLSLLARTAESKLNEAESRTERLYDRLKPLKTLRENLSRNLSEIREMINQARKQAASIKVSVLADKDCVRAYKPEMSSSNFNTLTMTVKTSEPDNLLFYMGSSSSVDFMAVEMHRGKVGFLWDAGSGHAKLEYPDIQINNNKWHRINATRFGKHGTLSVHQLESDPLPAVKTTSPRSATILDVNKFTLIFVGGLGRQIKKSSAVKMTQFKGCMGEASLNEKNIGLWNYAEREGQCRGCFMSPQTEETSFHFDGSGYSVVEKPLRSTSTSIVMLFKTLSPNGLLLYLASNRDFLSIELVEGQVHLTFELGSGPLTLSSNKAYNTGSWYKITLQRNKRKGHIITDSSLCVSRLSRTMTVLVDEDHQETVRLSSEKASLTFSSLYMGGLPPEEGVGLLRTTSSFYGCIRNLALDANAIYIRIIRPVKVYPRQWLKRFLCLLVSLPDSFSLELSVRTFAQSGLIYYMSHANQMDYATLQLLGGRLFFTCDKGSGPATASFPVPVNDGQWHTVKTDFNKKSVVISVDSQASAPVLAKGNTLDVENKLYLGGLPHSYTAKKIGNVCHTTPHSLFLKLHYCLSKHFTVFGALKEGYKVGSDVTVALEFRSTAPDGVLLGVSSAKVDAIGLELASGQAVFHVNNGAGRVSATSRLGRWLCDGRWHTLLAKKTKNALSLSVDGVTVLTDNPHPQSTSAETKDPIYVGGFPVGVKQNCLTTRSPFRGCMRNIRLIKGHVIDILDFSTAFTLQGVSPHSCPAT</sequence>
<keyword evidence="10 11" id="KW-0424">Laminin EGF-like domain</keyword>
<dbReference type="Gene3D" id="2.10.25.10">
    <property type="entry name" value="Laminin"/>
    <property type="match status" value="11"/>
</dbReference>
<dbReference type="InterPro" id="IPR000034">
    <property type="entry name" value="Laminin_IV"/>
</dbReference>
<feature type="domain" description="Laminin EGF-like" evidence="14">
    <location>
        <begin position="1052"/>
        <end position="1110"/>
    </location>
</feature>
<feature type="disulfide bond" evidence="11">
    <location>
        <begin position="864"/>
        <end position="876"/>
    </location>
</feature>
<dbReference type="SMART" id="SM00281">
    <property type="entry name" value="LamB"/>
    <property type="match status" value="2"/>
</dbReference>
<keyword evidence="5" id="KW-0732">Signal</keyword>
<dbReference type="SMART" id="SM00136">
    <property type="entry name" value="LamNT"/>
    <property type="match status" value="1"/>
</dbReference>
<dbReference type="Gene3D" id="2.60.120.260">
    <property type="entry name" value="Galactose-binding domain-like"/>
    <property type="match status" value="1"/>
</dbReference>
<feature type="domain" description="Laminin G" evidence="13">
    <location>
        <begin position="1806"/>
        <end position="1996"/>
    </location>
</feature>
<feature type="domain" description="Laminin G" evidence="13">
    <location>
        <begin position="1985"/>
        <end position="2134"/>
    </location>
</feature>
<feature type="disulfide bond" evidence="11">
    <location>
        <begin position="1052"/>
        <end position="1064"/>
    </location>
</feature>
<feature type="disulfide bond" evidence="11">
    <location>
        <begin position="436"/>
        <end position="445"/>
    </location>
</feature>
<feature type="domain" description="Laminin EGF-like" evidence="14">
    <location>
        <begin position="704"/>
        <end position="752"/>
    </location>
</feature>
<feature type="disulfide bond" evidence="11">
    <location>
        <begin position="1008"/>
        <end position="1025"/>
    </location>
</feature>
<dbReference type="FunFam" id="2.10.25.10:FF:000189">
    <property type="entry name" value="Laminin subunit alpha 2"/>
    <property type="match status" value="1"/>
</dbReference>
<dbReference type="SMART" id="SM00181">
    <property type="entry name" value="EGF"/>
    <property type="match status" value="6"/>
</dbReference>
<dbReference type="Pfam" id="PF06009">
    <property type="entry name" value="Laminin_II"/>
    <property type="match status" value="1"/>
</dbReference>
<dbReference type="FunFam" id="2.10.25.10:FF:000033">
    <property type="entry name" value="Laminin subunit alpha 2"/>
    <property type="match status" value="1"/>
</dbReference>
<evidence type="ECO:0000256" key="8">
    <source>
        <dbReference type="ARBA" id="ARBA00023157"/>
    </source>
</evidence>
<dbReference type="InterPro" id="IPR002049">
    <property type="entry name" value="LE_dom"/>
</dbReference>
<proteinExistence type="predicted"/>
<feature type="domain" description="Laminin G" evidence="13">
    <location>
        <begin position="2129"/>
        <end position="2309"/>
    </location>
</feature>
<dbReference type="Pfam" id="PF24973">
    <property type="entry name" value="EGF_LMN_ATRN"/>
    <property type="match status" value="3"/>
</dbReference>
<keyword evidence="12" id="KW-0175">Coiled coil</keyword>
<evidence type="ECO:0000256" key="1">
    <source>
        <dbReference type="ARBA" id="ARBA00002418"/>
    </source>
</evidence>
<feature type="disulfide bond" evidence="11">
    <location>
        <begin position="847"/>
        <end position="861"/>
    </location>
</feature>
<dbReference type="Gene3D" id="2.170.300.10">
    <property type="entry name" value="Tie2 ligand-binding domain superfamily"/>
    <property type="match status" value="3"/>
</dbReference>
<feature type="disulfide bond" evidence="11">
    <location>
        <begin position="978"/>
        <end position="987"/>
    </location>
</feature>
<dbReference type="PANTHER" id="PTHR10574">
    <property type="entry name" value="NETRIN/LAMININ-RELATED"/>
    <property type="match status" value="1"/>
</dbReference>
<feature type="disulfide bond" evidence="11">
    <location>
        <begin position="1446"/>
        <end position="1458"/>
    </location>
</feature>
<dbReference type="FunFam" id="2.10.25.10:FF:000106">
    <property type="entry name" value="Heparan sulfate proteoglycan 2"/>
    <property type="match status" value="1"/>
</dbReference>
<feature type="domain" description="Laminin EGF-like" evidence="14">
    <location>
        <begin position="1006"/>
        <end position="1051"/>
    </location>
</feature>
<evidence type="ECO:0000256" key="4">
    <source>
        <dbReference type="ARBA" id="ARBA00022530"/>
    </source>
</evidence>
<dbReference type="PRINTS" id="PR00011">
    <property type="entry name" value="EGFLAMININ"/>
</dbReference>
<dbReference type="InterPro" id="IPR008979">
    <property type="entry name" value="Galactose-bd-like_sf"/>
</dbReference>
<evidence type="ECO:0000256" key="7">
    <source>
        <dbReference type="ARBA" id="ARBA00022869"/>
    </source>
</evidence>
<feature type="domain" description="Laminin IV type A" evidence="15">
    <location>
        <begin position="1138"/>
        <end position="1322"/>
    </location>
</feature>
<evidence type="ECO:0000256" key="3">
    <source>
        <dbReference type="ARBA" id="ARBA00022525"/>
    </source>
</evidence>
<feature type="disulfide bond" evidence="11">
    <location>
        <begin position="1081"/>
        <end position="1090"/>
    </location>
</feature>
<feature type="disulfide bond" evidence="11">
    <location>
        <begin position="1467"/>
        <end position="1476"/>
    </location>
</feature>
<feature type="disulfide bond" evidence="11">
    <location>
        <begin position="722"/>
        <end position="731"/>
    </location>
</feature>
<evidence type="ECO:0000259" key="15">
    <source>
        <dbReference type="PROSITE" id="PS51115"/>
    </source>
</evidence>
<feature type="domain" description="Laminin EGF-like" evidence="14">
    <location>
        <begin position="913"/>
        <end position="959"/>
    </location>
</feature>
<dbReference type="CDD" id="cd00110">
    <property type="entry name" value="LamG"/>
    <property type="match status" value="4"/>
</dbReference>
<dbReference type="SUPFAM" id="SSF49785">
    <property type="entry name" value="Galactose-binding domain-like"/>
    <property type="match status" value="1"/>
</dbReference>
<feature type="disulfide bond" evidence="11">
    <location>
        <begin position="1448"/>
        <end position="1465"/>
    </location>
</feature>
<dbReference type="GO" id="GO:0009887">
    <property type="term" value="P:animal organ morphogenesis"/>
    <property type="evidence" value="ECO:0007669"/>
    <property type="project" value="TreeGrafter"/>
</dbReference>
<dbReference type="PROSITE" id="PS50025">
    <property type="entry name" value="LAM_G_DOMAIN"/>
    <property type="match status" value="4"/>
</dbReference>
<dbReference type="InterPro" id="IPR050440">
    <property type="entry name" value="Laminin/Netrin_ECM"/>
</dbReference>
<keyword evidence="7" id="KW-0084">Basement membrane</keyword>
<feature type="domain" description="Laminin N-terminal" evidence="16">
    <location>
        <begin position="8"/>
        <end position="264"/>
    </location>
</feature>
<dbReference type="CDD" id="cd00055">
    <property type="entry name" value="EGF_Lam"/>
    <property type="match status" value="14"/>
</dbReference>
<evidence type="ECO:0000256" key="11">
    <source>
        <dbReference type="PROSITE-ProRule" id="PRU00460"/>
    </source>
</evidence>
<keyword evidence="9" id="KW-0325">Glycoprotein</keyword>
<comment type="caution">
    <text evidence="11">Lacks conserved residue(s) required for the propagation of feature annotation.</text>
</comment>
<evidence type="ECO:0000256" key="2">
    <source>
        <dbReference type="ARBA" id="ARBA00004302"/>
    </source>
</evidence>
<feature type="domain" description="Laminin G" evidence="13">
    <location>
        <begin position="1619"/>
        <end position="1798"/>
    </location>
</feature>
<dbReference type="SUPFAM" id="SSF57196">
    <property type="entry name" value="EGF/Laminin"/>
    <property type="match status" value="11"/>
</dbReference>
<feature type="disulfide bond" evidence="11">
    <location>
        <begin position="866"/>
        <end position="883"/>
    </location>
</feature>
<dbReference type="GeneTree" id="ENSGT00940000157124"/>
<feature type="domain" description="Laminin EGF-like" evidence="14">
    <location>
        <begin position="373"/>
        <end position="417"/>
    </location>
</feature>
<dbReference type="FunFam" id="2.10.25.10:FF:000094">
    <property type="entry name" value="Laminin subunit alpha-2"/>
    <property type="match status" value="1"/>
</dbReference>
<keyword evidence="3" id="KW-0964">Secreted</keyword>
<dbReference type="SMART" id="SM00180">
    <property type="entry name" value="EGF_Lam"/>
    <property type="match status" value="14"/>
</dbReference>
<dbReference type="InterPro" id="IPR000742">
    <property type="entry name" value="EGF"/>
</dbReference>
<evidence type="ECO:0000256" key="12">
    <source>
        <dbReference type="SAM" id="Coils"/>
    </source>
</evidence>
<feature type="domain" description="Laminin EGF-like" evidence="14">
    <location>
        <begin position="960"/>
        <end position="1005"/>
    </location>
</feature>
<feature type="disulfide bond" evidence="11">
    <location>
        <begin position="1027"/>
        <end position="1036"/>
    </location>
</feature>
<dbReference type="PROSITE" id="PS50027">
    <property type="entry name" value="EGF_LAM_2"/>
    <property type="match status" value="11"/>
</dbReference>
<feature type="disulfide bond" evidence="11">
    <location>
        <begin position="1383"/>
        <end position="1392"/>
    </location>
</feature>
<dbReference type="FunFam" id="2.60.120.260:FF:000017">
    <property type="entry name" value="Laminin subunit alpha 2"/>
    <property type="match status" value="1"/>
</dbReference>
<feature type="disulfide bond" evidence="11">
    <location>
        <begin position="933"/>
        <end position="942"/>
    </location>
</feature>
<dbReference type="FunFam" id="2.10.25.10:FF:000209">
    <property type="entry name" value="Laminin subunit alpha 5"/>
    <property type="match status" value="1"/>
</dbReference>
<keyword evidence="18" id="KW-1185">Reference proteome</keyword>
<feature type="domain" description="Laminin EGF-like" evidence="14">
    <location>
        <begin position="1364"/>
        <end position="1412"/>
    </location>
</feature>
<dbReference type="PROSITE" id="PS51117">
    <property type="entry name" value="LAMININ_NTER"/>
    <property type="match status" value="1"/>
</dbReference>
<organism evidence="17 18">
    <name type="scientific">Oncorhynchus mykiss</name>
    <name type="common">Rainbow trout</name>
    <name type="synonym">Salmo gairdneri</name>
    <dbReference type="NCBI Taxonomy" id="8022"/>
    <lineage>
        <taxon>Eukaryota</taxon>
        <taxon>Metazoa</taxon>
        <taxon>Chordata</taxon>
        <taxon>Craniata</taxon>
        <taxon>Vertebrata</taxon>
        <taxon>Euteleostomi</taxon>
        <taxon>Actinopterygii</taxon>
        <taxon>Neopterygii</taxon>
        <taxon>Teleostei</taxon>
        <taxon>Protacanthopterygii</taxon>
        <taxon>Salmoniformes</taxon>
        <taxon>Salmonidae</taxon>
        <taxon>Salmoninae</taxon>
        <taxon>Oncorhynchus</taxon>
    </lineage>
</organism>
<feature type="domain" description="Laminin EGF-like" evidence="14">
    <location>
        <begin position="864"/>
        <end position="912"/>
    </location>
</feature>
<dbReference type="Gene3D" id="2.60.120.200">
    <property type="match status" value="4"/>
</dbReference>
<reference evidence="17" key="1">
    <citation type="submission" date="2020-07" db="EMBL/GenBank/DDBJ databases">
        <title>A long reads based de novo assembly of the rainbow trout Arlee double haploid line genome.</title>
        <authorList>
            <person name="Gao G."/>
            <person name="Palti Y."/>
        </authorList>
    </citation>
    <scope>NUCLEOTIDE SEQUENCE [LARGE SCALE GENOMIC DNA]</scope>
</reference>
<feature type="domain" description="Laminin EGF-like" evidence="14">
    <location>
        <begin position="811"/>
        <end position="863"/>
    </location>
</feature>
<evidence type="ECO:0000256" key="6">
    <source>
        <dbReference type="ARBA" id="ARBA00022737"/>
    </source>
</evidence>
<feature type="disulfide bond" evidence="11">
    <location>
        <begin position="393"/>
        <end position="402"/>
    </location>
</feature>
<name>A0A8C7VI05_ONCMY</name>
<dbReference type="GO" id="GO:0043256">
    <property type="term" value="C:laminin complex"/>
    <property type="evidence" value="ECO:0007669"/>
    <property type="project" value="UniProtKB-ARBA"/>
</dbReference>
<feature type="domain" description="Laminin EGF-like" evidence="14">
    <location>
        <begin position="1446"/>
        <end position="1492"/>
    </location>
</feature>
<evidence type="ECO:0000313" key="18">
    <source>
        <dbReference type="Proteomes" id="UP000694395"/>
    </source>
</evidence>
<keyword evidence="8 11" id="KW-1015">Disulfide bond</keyword>
<reference evidence="17" key="3">
    <citation type="submission" date="2025-09" db="UniProtKB">
        <authorList>
            <consortium name="Ensembl"/>
        </authorList>
    </citation>
    <scope>IDENTIFICATION</scope>
</reference>
<dbReference type="InterPro" id="IPR001791">
    <property type="entry name" value="Laminin_G"/>
</dbReference>
<dbReference type="FunFam" id="2.170.300.10:FF:000026">
    <property type="entry name" value="laminin subunit alpha-2 isoform X2"/>
    <property type="match status" value="1"/>
</dbReference>
<dbReference type="SUPFAM" id="SSF49899">
    <property type="entry name" value="Concanavalin A-like lectins/glucanases"/>
    <property type="match status" value="4"/>
</dbReference>
<dbReference type="Pfam" id="PF00055">
    <property type="entry name" value="Laminin_N"/>
    <property type="match status" value="1"/>
</dbReference>
<evidence type="ECO:0000256" key="9">
    <source>
        <dbReference type="ARBA" id="ARBA00023180"/>
    </source>
</evidence>
<keyword evidence="4" id="KW-0272">Extracellular matrix</keyword>
<feature type="domain" description="Laminin EGF-like" evidence="14">
    <location>
        <begin position="418"/>
        <end position="465"/>
    </location>
</feature>
<dbReference type="InterPro" id="IPR056863">
    <property type="entry name" value="LMN_ATRN_NET-like_EGF"/>
</dbReference>
<dbReference type="PROSITE" id="PS51115">
    <property type="entry name" value="LAMININ_IVA"/>
    <property type="match status" value="2"/>
</dbReference>
<evidence type="ECO:0000313" key="17">
    <source>
        <dbReference type="Ensembl" id="ENSOMYP00000027169.2"/>
    </source>
</evidence>
<dbReference type="GO" id="GO:0007155">
    <property type="term" value="P:cell adhesion"/>
    <property type="evidence" value="ECO:0007669"/>
    <property type="project" value="InterPro"/>
</dbReference>
<evidence type="ECO:0000256" key="10">
    <source>
        <dbReference type="ARBA" id="ARBA00023292"/>
    </source>
</evidence>
<dbReference type="FunFam" id="2.10.25.10:FF:000188">
    <property type="entry name" value="Laminin subunit gamma 2"/>
    <property type="match status" value="1"/>
</dbReference>
<dbReference type="GO" id="GO:0005576">
    <property type="term" value="C:extracellular region"/>
    <property type="evidence" value="ECO:0007669"/>
    <property type="project" value="UniProtKB-ARBA"/>
</dbReference>
<dbReference type="FunFam" id="2.10.25.10:FF:000775">
    <property type="entry name" value="Predicted protein"/>
    <property type="match status" value="1"/>
</dbReference>
<feature type="disulfide bond" evidence="11">
    <location>
        <begin position="835"/>
        <end position="844"/>
    </location>
</feature>
<feature type="domain" description="Laminin IV type A" evidence="15">
    <location>
        <begin position="475"/>
        <end position="670"/>
    </location>
</feature>
<dbReference type="InterPro" id="IPR008211">
    <property type="entry name" value="Laminin_N"/>
</dbReference>
<evidence type="ECO:0000256" key="5">
    <source>
        <dbReference type="ARBA" id="ARBA00022729"/>
    </source>
</evidence>
<dbReference type="FunFam" id="2.10.25.10:FF:000051">
    <property type="entry name" value="Laminin subunit alpha 4"/>
    <property type="match status" value="1"/>
</dbReference>
<feature type="disulfide bond" evidence="11">
    <location>
        <begin position="913"/>
        <end position="925"/>
    </location>
</feature>
<dbReference type="GO" id="GO:0031175">
    <property type="term" value="P:neuron projection development"/>
    <property type="evidence" value="ECO:0007669"/>
    <property type="project" value="UniProtKB-ARBA"/>
</dbReference>
<evidence type="ECO:0000259" key="16">
    <source>
        <dbReference type="PROSITE" id="PS51117"/>
    </source>
</evidence>
<dbReference type="Pfam" id="PF00053">
    <property type="entry name" value="EGF_laminin"/>
    <property type="match status" value="13"/>
</dbReference>
<dbReference type="PROSITE" id="PS01248">
    <property type="entry name" value="EGF_LAM_1"/>
    <property type="match status" value="4"/>
</dbReference>
<dbReference type="GO" id="GO:0009888">
    <property type="term" value="P:tissue development"/>
    <property type="evidence" value="ECO:0007669"/>
    <property type="project" value="TreeGrafter"/>
</dbReference>
<feature type="disulfide bond" evidence="11">
    <location>
        <begin position="885"/>
        <end position="894"/>
    </location>
</feature>
<dbReference type="Pfam" id="PF02210">
    <property type="entry name" value="Laminin_G_2"/>
    <property type="match status" value="2"/>
</dbReference>
<dbReference type="PANTHER" id="PTHR10574:SF409">
    <property type="entry name" value="LAMININ SUBUNIT ALPHA-1"/>
    <property type="match status" value="1"/>
</dbReference>
<dbReference type="Pfam" id="PF00052">
    <property type="entry name" value="Laminin_B"/>
    <property type="match status" value="2"/>
</dbReference>
<dbReference type="Ensembl" id="ENSOMYT00000029697.2">
    <property type="protein sequence ID" value="ENSOMYP00000027169.2"/>
    <property type="gene ID" value="ENSOMYG00000012170.2"/>
</dbReference>
<evidence type="ECO:0000259" key="13">
    <source>
        <dbReference type="PROSITE" id="PS50025"/>
    </source>
</evidence>
<feature type="disulfide bond" evidence="11">
    <location>
        <begin position="373"/>
        <end position="385"/>
    </location>
</feature>
<evidence type="ECO:0000259" key="14">
    <source>
        <dbReference type="PROSITE" id="PS50027"/>
    </source>
</evidence>
<reference evidence="17" key="2">
    <citation type="submission" date="2025-08" db="UniProtKB">
        <authorList>
            <consortium name="Ensembl"/>
        </authorList>
    </citation>
    <scope>IDENTIFICATION</scope>
</reference>
<comment type="subcellular location">
    <subcellularLocation>
        <location evidence="2">Secreted</location>
        <location evidence="2">Extracellular space</location>
        <location evidence="2">Extracellular matrix</location>
        <location evidence="2">Basement membrane</location>
    </subcellularLocation>
</comment>
<keyword evidence="6" id="KW-0677">Repeat</keyword>
<feature type="coiled-coil region" evidence="12">
    <location>
        <begin position="1566"/>
        <end position="1614"/>
    </location>
</feature>
<dbReference type="Proteomes" id="UP000694395">
    <property type="component" value="Chromosome 11"/>
</dbReference>
<dbReference type="SMART" id="SM00282">
    <property type="entry name" value="LamG"/>
    <property type="match status" value="4"/>
</dbReference>
<dbReference type="FunFam" id="2.10.25.10:FF:000069">
    <property type="entry name" value="Laminin subunit alpha 1"/>
    <property type="match status" value="1"/>
</dbReference>
<comment type="function">
    <text evidence="1">Binding to cells via a high affinity receptor, laminin is thought to mediate the attachment, migration and organization of cells into tissues during embryonic development by interacting with other extracellular matrix components.</text>
</comment>
<dbReference type="InterPro" id="IPR013320">
    <property type="entry name" value="ConA-like_dom_sf"/>
</dbReference>
<dbReference type="FunFam" id="2.10.25.10:FF:000242">
    <property type="entry name" value="Laminin subunit alpha 1"/>
    <property type="match status" value="1"/>
</dbReference>
<dbReference type="Pfam" id="PF00054">
    <property type="entry name" value="Laminin_G_1"/>
    <property type="match status" value="2"/>
</dbReference>
<dbReference type="InterPro" id="IPR010307">
    <property type="entry name" value="Laminin_dom_II"/>
</dbReference>
<accession>A0A8C7VI05</accession>